<dbReference type="Pfam" id="PF00202">
    <property type="entry name" value="Aminotran_3"/>
    <property type="match status" value="1"/>
</dbReference>
<dbReference type="GO" id="GO:0005739">
    <property type="term" value="C:mitochondrion"/>
    <property type="evidence" value="ECO:0007669"/>
    <property type="project" value="TreeGrafter"/>
</dbReference>
<dbReference type="InterPro" id="IPR015421">
    <property type="entry name" value="PyrdxlP-dep_Trfase_major"/>
</dbReference>
<dbReference type="PANTHER" id="PTHR43206">
    <property type="entry name" value="AMINOTRANSFERASE"/>
    <property type="match status" value="1"/>
</dbReference>
<evidence type="ECO:0000256" key="5">
    <source>
        <dbReference type="ARBA" id="ARBA00022679"/>
    </source>
</evidence>
<dbReference type="SUPFAM" id="SSF53383">
    <property type="entry name" value="PLP-dependent transferases"/>
    <property type="match status" value="1"/>
</dbReference>
<keyword evidence="5" id="KW-0808">Transferase</keyword>
<dbReference type="NCBIfam" id="TIGR00699">
    <property type="entry name" value="GABAtrns_euk"/>
    <property type="match status" value="1"/>
</dbReference>
<accession>A0A9C7PPS9</accession>
<dbReference type="FunFam" id="3.40.640.10:FF:000073">
    <property type="entry name" value="Probable 4-aminobutyrate aminotransferase"/>
    <property type="match status" value="1"/>
</dbReference>
<dbReference type="Gene3D" id="3.90.1150.10">
    <property type="entry name" value="Aspartate Aminotransferase, domain 1"/>
    <property type="match status" value="1"/>
</dbReference>
<evidence type="ECO:0000256" key="2">
    <source>
        <dbReference type="ARBA" id="ARBA00008954"/>
    </source>
</evidence>
<comment type="caution">
    <text evidence="11">The sequence shown here is derived from an EMBL/GenBank/DDBJ whole genome shotgun (WGS) entry which is preliminary data.</text>
</comment>
<evidence type="ECO:0000256" key="8">
    <source>
        <dbReference type="ARBA" id="ARBA00031787"/>
    </source>
</evidence>
<gene>
    <name evidence="11" type="ORF">GpartN1_g17.t1</name>
</gene>
<dbReference type="InterPro" id="IPR005814">
    <property type="entry name" value="Aminotrans_3"/>
</dbReference>
<dbReference type="InterPro" id="IPR015424">
    <property type="entry name" value="PyrdxlP-dep_Trfase"/>
</dbReference>
<comment type="catalytic activity">
    <reaction evidence="9">
        <text>4-aminobutanoate + 2-oxoglutarate = succinate semialdehyde + L-glutamate</text>
        <dbReference type="Rhea" id="RHEA:23352"/>
        <dbReference type="ChEBI" id="CHEBI:16810"/>
        <dbReference type="ChEBI" id="CHEBI:29985"/>
        <dbReference type="ChEBI" id="CHEBI:57706"/>
        <dbReference type="ChEBI" id="CHEBI:59888"/>
        <dbReference type="EC" id="2.6.1.19"/>
    </reaction>
</comment>
<dbReference type="GO" id="GO:0009450">
    <property type="term" value="P:gamma-aminobutyric acid catabolic process"/>
    <property type="evidence" value="ECO:0007669"/>
    <property type="project" value="TreeGrafter"/>
</dbReference>
<comment type="similarity">
    <text evidence="2 10">Belongs to the class-III pyridoxal-phosphate-dependent aminotransferase family.</text>
</comment>
<evidence type="ECO:0000313" key="11">
    <source>
        <dbReference type="EMBL" id="GJQ08226.1"/>
    </source>
</evidence>
<evidence type="ECO:0000256" key="9">
    <source>
        <dbReference type="ARBA" id="ARBA00048021"/>
    </source>
</evidence>
<evidence type="ECO:0000313" key="12">
    <source>
        <dbReference type="Proteomes" id="UP001061958"/>
    </source>
</evidence>
<reference evidence="11" key="2">
    <citation type="submission" date="2022-01" db="EMBL/GenBank/DDBJ databases">
        <authorList>
            <person name="Hirooka S."/>
            <person name="Miyagishima S.Y."/>
        </authorList>
    </citation>
    <scope>NUCLEOTIDE SEQUENCE</scope>
    <source>
        <strain evidence="11">NBRC 102759</strain>
    </source>
</reference>
<organism evidence="11 12">
    <name type="scientific">Galdieria partita</name>
    <dbReference type="NCBI Taxonomy" id="83374"/>
    <lineage>
        <taxon>Eukaryota</taxon>
        <taxon>Rhodophyta</taxon>
        <taxon>Bangiophyceae</taxon>
        <taxon>Galdieriales</taxon>
        <taxon>Galdieriaceae</taxon>
        <taxon>Galdieria</taxon>
    </lineage>
</organism>
<dbReference type="GO" id="GO:0030170">
    <property type="term" value="F:pyridoxal phosphate binding"/>
    <property type="evidence" value="ECO:0007669"/>
    <property type="project" value="InterPro"/>
</dbReference>
<dbReference type="EC" id="2.6.1.19" evidence="3"/>
<dbReference type="InterPro" id="IPR004631">
    <property type="entry name" value="4NH2But_aminotransferase_euk"/>
</dbReference>
<keyword evidence="4" id="KW-0032">Aminotransferase</keyword>
<keyword evidence="6 10" id="KW-0663">Pyridoxal phosphate</keyword>
<name>A0A9C7PPS9_9RHOD</name>
<keyword evidence="12" id="KW-1185">Reference proteome</keyword>
<evidence type="ECO:0000256" key="4">
    <source>
        <dbReference type="ARBA" id="ARBA00022576"/>
    </source>
</evidence>
<evidence type="ECO:0000256" key="1">
    <source>
        <dbReference type="ARBA" id="ARBA00001933"/>
    </source>
</evidence>
<dbReference type="AlphaFoldDB" id="A0A9C7PPS9"/>
<evidence type="ECO:0000256" key="3">
    <source>
        <dbReference type="ARBA" id="ARBA00012912"/>
    </source>
</evidence>
<dbReference type="GO" id="GO:0034386">
    <property type="term" value="F:4-aminobutyrate:2-oxoglutarate transaminase activity"/>
    <property type="evidence" value="ECO:0007669"/>
    <property type="project" value="UniProtKB-EC"/>
</dbReference>
<comment type="cofactor">
    <cofactor evidence="1">
        <name>pyridoxal 5'-phosphate</name>
        <dbReference type="ChEBI" id="CHEBI:597326"/>
    </cofactor>
</comment>
<dbReference type="Gene3D" id="3.40.640.10">
    <property type="entry name" value="Type I PLP-dependent aspartate aminotransferase-like (Major domain)"/>
    <property type="match status" value="1"/>
</dbReference>
<evidence type="ECO:0000256" key="6">
    <source>
        <dbReference type="ARBA" id="ARBA00022898"/>
    </source>
</evidence>
<proteinExistence type="inferred from homology"/>
<dbReference type="OrthoDB" id="10260828at2759"/>
<dbReference type="CDD" id="cd00610">
    <property type="entry name" value="OAT_like"/>
    <property type="match status" value="1"/>
</dbReference>
<dbReference type="PANTHER" id="PTHR43206:SF1">
    <property type="entry name" value="4-AMINOBUTYRATE AMINOTRANSFERASE, MITOCHONDRIAL"/>
    <property type="match status" value="1"/>
</dbReference>
<sequence>MKNCAKLCRTLSTLANASYINLKPSVVTDIPGPRSKELSSKLDSIQETRTVSFFIDFEKSQGNYLVDADGNVLLDMFCQIASLPLGYNHPAIIQAMKDSSQLLSFLVQRPALGVNPPVQWPQVLQETLQSVAPRGLEEVVTTCGCGTSANENAFKAAFIWKRAKQRPGVEPTTEELESAMQNRSPGSPSLSILSFENSFHGRTLGSLSATRSKALYKVDFPAFEWPVAPFPKLRYPLQGKQDLNNIKEEDRCLKSVSNILSTHPVPVAAIIVEPILSEGGDLSASPRFFRELRELALLNEVAFIVDEVQTGCGATGTFWAHEAWELSTPPDMVTFSKKMQVSGYYARKGLRPAQCSRIFGTWMGDPLRMLHCKAILDTINSEKLLERVKHTGEYLKSGLMELSNRFPEHIKNVRGRGTFLAWDCNNSEERDHFISALRQYGVNIGGCGKNTCRLRPALILESDDVEVFIEALNRTLKAIST</sequence>
<dbReference type="PIRSF" id="PIRSF000521">
    <property type="entry name" value="Transaminase_4ab_Lys_Orn"/>
    <property type="match status" value="1"/>
</dbReference>
<dbReference type="EMBL" id="BQMJ01000001">
    <property type="protein sequence ID" value="GJQ08226.1"/>
    <property type="molecule type" value="Genomic_DNA"/>
</dbReference>
<reference evidence="11" key="1">
    <citation type="journal article" date="2022" name="Proc. Natl. Acad. Sci. U.S.A.">
        <title>Life cycle and functional genomics of the unicellular red alga Galdieria for elucidating algal and plant evolution and industrial use.</title>
        <authorList>
            <person name="Hirooka S."/>
            <person name="Itabashi T."/>
            <person name="Ichinose T.M."/>
            <person name="Onuma R."/>
            <person name="Fujiwara T."/>
            <person name="Yamashita S."/>
            <person name="Jong L.W."/>
            <person name="Tomita R."/>
            <person name="Iwane A.H."/>
            <person name="Miyagishima S.Y."/>
        </authorList>
    </citation>
    <scope>NUCLEOTIDE SEQUENCE</scope>
    <source>
        <strain evidence="11">NBRC 102759</strain>
    </source>
</reference>
<protein>
    <recommendedName>
        <fullName evidence="3">4-aminobutyrate--2-oxoglutarate transaminase</fullName>
        <ecNumber evidence="3">2.6.1.19</ecNumber>
    </recommendedName>
    <alternativeName>
        <fullName evidence="8">GABA aminotransferase</fullName>
    </alternativeName>
    <alternativeName>
        <fullName evidence="7">Gamma-amino-N-butyrate transaminase</fullName>
    </alternativeName>
</protein>
<evidence type="ECO:0000256" key="7">
    <source>
        <dbReference type="ARBA" id="ARBA00030204"/>
    </source>
</evidence>
<dbReference type="Proteomes" id="UP001061958">
    <property type="component" value="Unassembled WGS sequence"/>
</dbReference>
<evidence type="ECO:0000256" key="10">
    <source>
        <dbReference type="RuleBase" id="RU003560"/>
    </source>
</evidence>
<dbReference type="InterPro" id="IPR015422">
    <property type="entry name" value="PyrdxlP-dep_Trfase_small"/>
</dbReference>